<sequence length="229" mass="24384">MNKNILLLLTALTTTATMANSAEFLPSTHNWNDGSKAAIHQPTMAEIHLGHVDTGWKDTPKALGLLNTAQSEAKIAAFHASLALKKPNNLKWIKIHSNHVLQALTGKGKGPGAGYGVLKASKGVSKHITFAANSAGATAAIKLHATHIKTSADNATQWSKEMVALIHEINNSTGHYKALKLAKQVSSLAQQLNQGVDSNGDGKITWVKGEGSLKQAAKHMTILRNTLKK</sequence>
<dbReference type="AlphaFoldDB" id="A0A1W1DA70"/>
<name>A0A1W1DA70_9ZZZZ</name>
<proteinExistence type="predicted"/>
<evidence type="ECO:0000313" key="1">
    <source>
        <dbReference type="EMBL" id="SFV77400.1"/>
    </source>
</evidence>
<reference evidence="1" key="1">
    <citation type="submission" date="2016-10" db="EMBL/GenBank/DDBJ databases">
        <authorList>
            <person name="de Groot N.N."/>
        </authorList>
    </citation>
    <scope>NUCLEOTIDE SEQUENCE</scope>
</reference>
<protein>
    <submittedName>
        <fullName evidence="1">Uncharacterized protein</fullName>
    </submittedName>
</protein>
<gene>
    <name evidence="1" type="ORF">MNB_SUP05-4-65</name>
</gene>
<accession>A0A1W1DA70</accession>
<dbReference type="EMBL" id="FPHR01000024">
    <property type="protein sequence ID" value="SFV77400.1"/>
    <property type="molecule type" value="Genomic_DNA"/>
</dbReference>
<organism evidence="1">
    <name type="scientific">hydrothermal vent metagenome</name>
    <dbReference type="NCBI Taxonomy" id="652676"/>
    <lineage>
        <taxon>unclassified sequences</taxon>
        <taxon>metagenomes</taxon>
        <taxon>ecological metagenomes</taxon>
    </lineage>
</organism>